<evidence type="ECO:0000313" key="1">
    <source>
        <dbReference type="EMBL" id="OGM12039.1"/>
    </source>
</evidence>
<accession>A0A1F7XBA4</accession>
<protein>
    <submittedName>
        <fullName evidence="1">Uncharacterized protein</fullName>
    </submittedName>
</protein>
<comment type="caution">
    <text evidence="1">The sequence shown here is derived from an EMBL/GenBank/DDBJ whole genome shotgun (WGS) entry which is preliminary data.</text>
</comment>
<sequence>MVQKSISGIKGVSITLKKGDRVITTGKGKTKLWGNKVGMVTKRRGDKVFVQWEGTSFPIEDEMDADEVRLYTSDQ</sequence>
<proteinExistence type="predicted"/>
<dbReference type="Proteomes" id="UP000177053">
    <property type="component" value="Unassembled WGS sequence"/>
</dbReference>
<dbReference type="AlphaFoldDB" id="A0A1F7XBA4"/>
<reference evidence="1 2" key="1">
    <citation type="journal article" date="2016" name="Nat. Commun.">
        <title>Thousands of microbial genomes shed light on interconnected biogeochemical processes in an aquifer system.</title>
        <authorList>
            <person name="Anantharaman K."/>
            <person name="Brown C.T."/>
            <person name="Hug L.A."/>
            <person name="Sharon I."/>
            <person name="Castelle C.J."/>
            <person name="Probst A.J."/>
            <person name="Thomas B.C."/>
            <person name="Singh A."/>
            <person name="Wilkins M.J."/>
            <person name="Karaoz U."/>
            <person name="Brodie E.L."/>
            <person name="Williams K.H."/>
            <person name="Hubbard S.S."/>
            <person name="Banfield J.F."/>
        </authorList>
    </citation>
    <scope>NUCLEOTIDE SEQUENCE [LARGE SCALE GENOMIC DNA]</scope>
</reference>
<organism evidence="1 2">
    <name type="scientific">Candidatus Woesebacteria bacterium RBG_16_34_12</name>
    <dbReference type="NCBI Taxonomy" id="1802480"/>
    <lineage>
        <taxon>Bacteria</taxon>
        <taxon>Candidatus Woeseibacteriota</taxon>
    </lineage>
</organism>
<gene>
    <name evidence="1" type="ORF">A2Z22_01900</name>
</gene>
<name>A0A1F7XBA4_9BACT</name>
<evidence type="ECO:0000313" key="2">
    <source>
        <dbReference type="Proteomes" id="UP000177053"/>
    </source>
</evidence>
<dbReference type="EMBL" id="MGFS01000004">
    <property type="protein sequence ID" value="OGM12039.1"/>
    <property type="molecule type" value="Genomic_DNA"/>
</dbReference>